<proteinExistence type="predicted"/>
<dbReference type="EMBL" id="CAXLJL010000267">
    <property type="protein sequence ID" value="CAL5135571.1"/>
    <property type="molecule type" value="Genomic_DNA"/>
</dbReference>
<reference evidence="2" key="1">
    <citation type="submission" date="2024-06" db="EMBL/GenBank/DDBJ databases">
        <authorList>
            <person name="Liu X."/>
            <person name="Lenzi L."/>
            <person name="Haldenby T S."/>
            <person name="Uol C."/>
        </authorList>
    </citation>
    <scope>NUCLEOTIDE SEQUENCE</scope>
</reference>
<dbReference type="AlphaFoldDB" id="A0AAV2TGV9"/>
<accession>A0AAV2TGV9</accession>
<feature type="compositionally biased region" description="Basic and acidic residues" evidence="1">
    <location>
        <begin position="40"/>
        <end position="55"/>
    </location>
</feature>
<protein>
    <submittedName>
        <fullName evidence="2">Uncharacterized protein</fullName>
    </submittedName>
</protein>
<sequence length="121" mass="13398">MDSVDSNFVVIVSDGNQAMSTTDGCANTEENAVAHSLSFRAEKKTQLPSDRKIHETSTSLPSSPVHSNHSPITARRSRILKVLESSYETIYDRRSSREGLGEARSVLSPHTENDFNTIDYL</sequence>
<evidence type="ECO:0000313" key="3">
    <source>
        <dbReference type="Proteomes" id="UP001497525"/>
    </source>
</evidence>
<feature type="region of interest" description="Disordered" evidence="1">
    <location>
        <begin position="37"/>
        <end position="75"/>
    </location>
</feature>
<name>A0AAV2TGV9_CALDB</name>
<comment type="caution">
    <text evidence="2">The sequence shown here is derived from an EMBL/GenBank/DDBJ whole genome shotgun (WGS) entry which is preliminary data.</text>
</comment>
<gene>
    <name evidence="2" type="ORF">CDAUBV1_LOCUS9705</name>
</gene>
<feature type="compositionally biased region" description="Polar residues" evidence="1">
    <location>
        <begin position="56"/>
        <end position="71"/>
    </location>
</feature>
<evidence type="ECO:0000256" key="1">
    <source>
        <dbReference type="SAM" id="MobiDB-lite"/>
    </source>
</evidence>
<organism evidence="2 3">
    <name type="scientific">Calicophoron daubneyi</name>
    <name type="common">Rumen fluke</name>
    <name type="synonym">Paramphistomum daubneyi</name>
    <dbReference type="NCBI Taxonomy" id="300641"/>
    <lineage>
        <taxon>Eukaryota</taxon>
        <taxon>Metazoa</taxon>
        <taxon>Spiralia</taxon>
        <taxon>Lophotrochozoa</taxon>
        <taxon>Platyhelminthes</taxon>
        <taxon>Trematoda</taxon>
        <taxon>Digenea</taxon>
        <taxon>Plagiorchiida</taxon>
        <taxon>Pronocephalata</taxon>
        <taxon>Paramphistomoidea</taxon>
        <taxon>Paramphistomidae</taxon>
        <taxon>Calicophoron</taxon>
    </lineage>
</organism>
<evidence type="ECO:0000313" key="2">
    <source>
        <dbReference type="EMBL" id="CAL5135571.1"/>
    </source>
</evidence>
<dbReference type="Proteomes" id="UP001497525">
    <property type="component" value="Unassembled WGS sequence"/>
</dbReference>